<dbReference type="EMBL" id="BAAAZA010000023">
    <property type="protein sequence ID" value="GAA3888069.1"/>
    <property type="molecule type" value="Genomic_DNA"/>
</dbReference>
<reference evidence="3" key="1">
    <citation type="journal article" date="2019" name="Int. J. Syst. Evol. Microbiol.">
        <title>The Global Catalogue of Microorganisms (GCM) 10K type strain sequencing project: providing services to taxonomists for standard genome sequencing and annotation.</title>
        <authorList>
            <consortium name="The Broad Institute Genomics Platform"/>
            <consortium name="The Broad Institute Genome Sequencing Center for Infectious Disease"/>
            <person name="Wu L."/>
            <person name="Ma J."/>
        </authorList>
    </citation>
    <scope>NUCLEOTIDE SEQUENCE [LARGE SCALE GENOMIC DNA]</scope>
    <source>
        <strain evidence="3">JCM 16578</strain>
    </source>
</reference>
<gene>
    <name evidence="2" type="ORF">GCM10022207_64410</name>
</gene>
<protein>
    <recommendedName>
        <fullName evidence="4">HTH cro/C1-type domain-containing protein</fullName>
    </recommendedName>
</protein>
<dbReference type="InterPro" id="IPR021224">
    <property type="entry name" value="DUF2690"/>
</dbReference>
<comment type="caution">
    <text evidence="2">The sequence shown here is derived from an EMBL/GenBank/DDBJ whole genome shotgun (WGS) entry which is preliminary data.</text>
</comment>
<proteinExistence type="predicted"/>
<dbReference type="Pfam" id="PF13560">
    <property type="entry name" value="HTH_31"/>
    <property type="match status" value="1"/>
</dbReference>
<evidence type="ECO:0000313" key="2">
    <source>
        <dbReference type="EMBL" id="GAA3888069.1"/>
    </source>
</evidence>
<keyword evidence="3" id="KW-1185">Reference proteome</keyword>
<evidence type="ECO:0000313" key="3">
    <source>
        <dbReference type="Proteomes" id="UP001501563"/>
    </source>
</evidence>
<dbReference type="Pfam" id="PF10901">
    <property type="entry name" value="DUF2690"/>
    <property type="match status" value="1"/>
</dbReference>
<sequence>MRYLPGRPHWRTVPRNLPPAYRDLVSELRQLKDHSRLSLTELGRTTAISKSSWERYLNAKQFPPRHAVQALCRAAQFSEEAVLPRWELADEAWNRRGHTTSPPGPTPDQTTAHRDAGADNTDPEATRNFMHRTLLAASALITTRPWATTAGVILLCTAMLAPAAIIHASYKTGPAATRPPICRLRSCEGRDPLTTACEDPVTVGSRTAADGTRLEIRLSPSCQAGWVRSWPTHGGFRIEVISSDGHALAATTPTALPTAAEMVTTTMIATAHATRLRCCYYPLAGRPGRECFNAGSRA</sequence>
<dbReference type="InterPro" id="IPR001387">
    <property type="entry name" value="Cro/C1-type_HTH"/>
</dbReference>
<organism evidence="2 3">
    <name type="scientific">Streptomyces lannensis</name>
    <dbReference type="NCBI Taxonomy" id="766498"/>
    <lineage>
        <taxon>Bacteria</taxon>
        <taxon>Bacillati</taxon>
        <taxon>Actinomycetota</taxon>
        <taxon>Actinomycetes</taxon>
        <taxon>Kitasatosporales</taxon>
        <taxon>Streptomycetaceae</taxon>
        <taxon>Streptomyces</taxon>
    </lineage>
</organism>
<name>A0ABP7KU51_9ACTN</name>
<accession>A0ABP7KU51</accession>
<evidence type="ECO:0000256" key="1">
    <source>
        <dbReference type="SAM" id="MobiDB-lite"/>
    </source>
</evidence>
<evidence type="ECO:0008006" key="4">
    <source>
        <dbReference type="Google" id="ProtNLM"/>
    </source>
</evidence>
<dbReference type="CDD" id="cd00093">
    <property type="entry name" value="HTH_XRE"/>
    <property type="match status" value="1"/>
</dbReference>
<dbReference type="Proteomes" id="UP001501563">
    <property type="component" value="Unassembled WGS sequence"/>
</dbReference>
<feature type="region of interest" description="Disordered" evidence="1">
    <location>
        <begin position="95"/>
        <end position="126"/>
    </location>
</feature>